<dbReference type="AlphaFoldDB" id="A0A5B8LKR1"/>
<feature type="signal peptide" evidence="2">
    <location>
        <begin position="1"/>
        <end position="18"/>
    </location>
</feature>
<evidence type="ECO:0000256" key="1">
    <source>
        <dbReference type="SAM" id="MobiDB-lite"/>
    </source>
</evidence>
<protein>
    <submittedName>
        <fullName evidence="3">Uncharacterized protein</fullName>
    </submittedName>
</protein>
<dbReference type="EMBL" id="CP042306">
    <property type="protein sequence ID" value="QDZ08761.1"/>
    <property type="molecule type" value="Genomic_DNA"/>
</dbReference>
<keyword evidence="4" id="KW-1185">Reference proteome</keyword>
<feature type="region of interest" description="Disordered" evidence="1">
    <location>
        <begin position="42"/>
        <end position="73"/>
    </location>
</feature>
<sequence length="73" mass="7977">MRNFLIAAAMLFSMPAAARTEPVPPLLPLPAVVTPQAGSFFFPARQSRRTTPAGRRRRGGWPNSSRGPADQSW</sequence>
<dbReference type="RefSeq" id="WP_146573621.1">
    <property type="nucleotide sequence ID" value="NZ_CP042306.1"/>
</dbReference>
<gene>
    <name evidence="3" type="ORF">FPZ24_15865</name>
</gene>
<proteinExistence type="predicted"/>
<dbReference type="Proteomes" id="UP000315673">
    <property type="component" value="Chromosome"/>
</dbReference>
<name>A0A5B8LKR1_9SPHN</name>
<feature type="compositionally biased region" description="Polar residues" evidence="1">
    <location>
        <begin position="62"/>
        <end position="73"/>
    </location>
</feature>
<evidence type="ECO:0000313" key="3">
    <source>
        <dbReference type="EMBL" id="QDZ08761.1"/>
    </source>
</evidence>
<keyword evidence="2" id="KW-0732">Signal</keyword>
<evidence type="ECO:0000313" key="4">
    <source>
        <dbReference type="Proteomes" id="UP000315673"/>
    </source>
</evidence>
<reference evidence="3 4" key="1">
    <citation type="submission" date="2019-07" db="EMBL/GenBank/DDBJ databases">
        <title>Full genome sequence of Sphingomonas sp. 4R-6-7(HKS19).</title>
        <authorList>
            <person name="Im W.-T."/>
        </authorList>
    </citation>
    <scope>NUCLEOTIDE SEQUENCE [LARGE SCALE GENOMIC DNA]</scope>
    <source>
        <strain evidence="3 4">HKS19</strain>
    </source>
</reference>
<accession>A0A5B8LKR1</accession>
<evidence type="ECO:0000256" key="2">
    <source>
        <dbReference type="SAM" id="SignalP"/>
    </source>
</evidence>
<feature type="chain" id="PRO_5023146648" evidence="2">
    <location>
        <begin position="19"/>
        <end position="73"/>
    </location>
</feature>
<organism evidence="3 4">
    <name type="scientific">Sphingomonas panacisoli</name>
    <dbReference type="NCBI Taxonomy" id="1813879"/>
    <lineage>
        <taxon>Bacteria</taxon>
        <taxon>Pseudomonadati</taxon>
        <taxon>Pseudomonadota</taxon>
        <taxon>Alphaproteobacteria</taxon>
        <taxon>Sphingomonadales</taxon>
        <taxon>Sphingomonadaceae</taxon>
        <taxon>Sphingomonas</taxon>
    </lineage>
</organism>
<dbReference type="KEGG" id="spai:FPZ24_15865"/>